<dbReference type="AlphaFoldDB" id="A0A2P2PVE5"/>
<name>A0A2P2PVE5_RHIMU</name>
<accession>A0A2P2PVE5</accession>
<organism evidence="2">
    <name type="scientific">Rhizophora mucronata</name>
    <name type="common">Asiatic mangrove</name>
    <dbReference type="NCBI Taxonomy" id="61149"/>
    <lineage>
        <taxon>Eukaryota</taxon>
        <taxon>Viridiplantae</taxon>
        <taxon>Streptophyta</taxon>
        <taxon>Embryophyta</taxon>
        <taxon>Tracheophyta</taxon>
        <taxon>Spermatophyta</taxon>
        <taxon>Magnoliopsida</taxon>
        <taxon>eudicotyledons</taxon>
        <taxon>Gunneridae</taxon>
        <taxon>Pentapetalae</taxon>
        <taxon>rosids</taxon>
        <taxon>fabids</taxon>
        <taxon>Malpighiales</taxon>
        <taxon>Rhizophoraceae</taxon>
        <taxon>Rhizophora</taxon>
    </lineage>
</organism>
<reference evidence="2" key="1">
    <citation type="submission" date="2018-02" db="EMBL/GenBank/DDBJ databases">
        <title>Rhizophora mucronata_Transcriptome.</title>
        <authorList>
            <person name="Meera S.P."/>
            <person name="Sreeshan A."/>
            <person name="Augustine A."/>
        </authorList>
    </citation>
    <scope>NUCLEOTIDE SEQUENCE</scope>
    <source>
        <tissue evidence="2">Leaf</tissue>
    </source>
</reference>
<evidence type="ECO:0000313" key="2">
    <source>
        <dbReference type="EMBL" id="MBX58704.1"/>
    </source>
</evidence>
<feature type="transmembrane region" description="Helical" evidence="1">
    <location>
        <begin position="15"/>
        <end position="45"/>
    </location>
</feature>
<protein>
    <submittedName>
        <fullName evidence="2">Uncharacterized protein</fullName>
    </submittedName>
</protein>
<evidence type="ECO:0000256" key="1">
    <source>
        <dbReference type="SAM" id="Phobius"/>
    </source>
</evidence>
<keyword evidence="1" id="KW-1133">Transmembrane helix</keyword>
<proteinExistence type="predicted"/>
<keyword evidence="1" id="KW-0472">Membrane</keyword>
<keyword evidence="1" id="KW-0812">Transmembrane</keyword>
<dbReference type="EMBL" id="GGEC01078220">
    <property type="protein sequence ID" value="MBX58704.1"/>
    <property type="molecule type" value="Transcribed_RNA"/>
</dbReference>
<sequence>MCPSPLSLSLSYSSFFLGGVTLGMGGSFASTSMELMLLACFCWLLDD</sequence>